<evidence type="ECO:0000256" key="8">
    <source>
        <dbReference type="ARBA" id="ARBA00022989"/>
    </source>
</evidence>
<dbReference type="InterPro" id="IPR015943">
    <property type="entry name" value="WD40/YVTN_repeat-like_dom_sf"/>
</dbReference>
<evidence type="ECO:0000256" key="10">
    <source>
        <dbReference type="ARBA" id="ARBA00023157"/>
    </source>
</evidence>
<dbReference type="InterPro" id="IPR036352">
    <property type="entry name" value="Semap_dom_sf"/>
</dbReference>
<dbReference type="SUPFAM" id="SSF103575">
    <property type="entry name" value="Plexin repeat"/>
    <property type="match status" value="1"/>
</dbReference>
<keyword evidence="11" id="KW-0325">Glycoprotein</keyword>
<dbReference type="InParanoid" id="E3MXT1"/>
<evidence type="ECO:0000256" key="12">
    <source>
        <dbReference type="PROSITE-ProRule" id="PRU00352"/>
    </source>
</evidence>
<dbReference type="GO" id="GO:0030334">
    <property type="term" value="P:regulation of cell migration"/>
    <property type="evidence" value="ECO:0007669"/>
    <property type="project" value="TreeGrafter"/>
</dbReference>
<keyword evidence="5 14" id="KW-0732">Signal</keyword>
<dbReference type="InterPro" id="IPR002909">
    <property type="entry name" value="IPT_dom"/>
</dbReference>
<dbReference type="FunCoup" id="E3MXT1">
    <property type="interactions" value="861"/>
</dbReference>
<evidence type="ECO:0000313" key="17">
    <source>
        <dbReference type="Proteomes" id="UP000008281"/>
    </source>
</evidence>
<dbReference type="OrthoDB" id="125363at2759"/>
<evidence type="ECO:0000256" key="2">
    <source>
        <dbReference type="ARBA" id="ARBA00010297"/>
    </source>
</evidence>
<feature type="transmembrane region" description="Helical" evidence="13">
    <location>
        <begin position="1325"/>
        <end position="1347"/>
    </location>
</feature>
<feature type="signal peptide" evidence="14">
    <location>
        <begin position="1"/>
        <end position="21"/>
    </location>
</feature>
<dbReference type="SUPFAM" id="SSF101912">
    <property type="entry name" value="Sema domain"/>
    <property type="match status" value="1"/>
</dbReference>
<dbReference type="InterPro" id="IPR041019">
    <property type="entry name" value="TIG1_plexin"/>
</dbReference>
<dbReference type="eggNOG" id="KOG3610">
    <property type="taxonomic scope" value="Eukaryota"/>
</dbReference>
<dbReference type="InterPro" id="IPR031148">
    <property type="entry name" value="Plexin"/>
</dbReference>
<dbReference type="InterPro" id="IPR014756">
    <property type="entry name" value="Ig_E-set"/>
</dbReference>
<organism evidence="17">
    <name type="scientific">Caenorhabditis remanei</name>
    <name type="common">Caenorhabditis vulgaris</name>
    <dbReference type="NCBI Taxonomy" id="31234"/>
    <lineage>
        <taxon>Eukaryota</taxon>
        <taxon>Metazoa</taxon>
        <taxon>Ecdysozoa</taxon>
        <taxon>Nematoda</taxon>
        <taxon>Chromadorea</taxon>
        <taxon>Rhabditida</taxon>
        <taxon>Rhabditina</taxon>
        <taxon>Rhabditomorpha</taxon>
        <taxon>Rhabditoidea</taxon>
        <taxon>Rhabditidae</taxon>
        <taxon>Peloderinae</taxon>
        <taxon>Caenorhabditis</taxon>
    </lineage>
</organism>
<evidence type="ECO:0000256" key="7">
    <source>
        <dbReference type="ARBA" id="ARBA00022902"/>
    </source>
</evidence>
<dbReference type="Gene3D" id="1.10.506.10">
    <property type="entry name" value="GTPase Activation - p120gap, domain 1"/>
    <property type="match status" value="2"/>
</dbReference>
<dbReference type="FunFam" id="1.10.506.10:FF:000033">
    <property type="entry name" value="PLeXin"/>
    <property type="match status" value="1"/>
</dbReference>
<keyword evidence="9 13" id="KW-0472">Membrane</keyword>
<dbReference type="GO" id="GO:0007399">
    <property type="term" value="P:nervous system development"/>
    <property type="evidence" value="ECO:0007669"/>
    <property type="project" value="UniProtKB-KW"/>
</dbReference>
<comment type="caution">
    <text evidence="12">Lacks conserved residue(s) required for the propagation of feature annotation.</text>
</comment>
<dbReference type="CDD" id="cd12790">
    <property type="entry name" value="RasGAP_plexin_A"/>
    <property type="match status" value="1"/>
</dbReference>
<feature type="chain" id="PRO_5003177639" evidence="14">
    <location>
        <begin position="22"/>
        <end position="2015"/>
    </location>
</feature>
<dbReference type="Proteomes" id="UP000008281">
    <property type="component" value="Unassembled WGS sequence"/>
</dbReference>
<dbReference type="Pfam" id="PF20170">
    <property type="entry name" value="Plexin_RBD"/>
    <property type="match status" value="1"/>
</dbReference>
<dbReference type="FunFam" id="1.10.506.10:FF:000036">
    <property type="entry name" value="PLeXin"/>
    <property type="match status" value="1"/>
</dbReference>
<dbReference type="GO" id="GO:0017154">
    <property type="term" value="F:semaphorin receptor activity"/>
    <property type="evidence" value="ECO:0007669"/>
    <property type="project" value="InterPro"/>
</dbReference>
<dbReference type="SUPFAM" id="SSF81296">
    <property type="entry name" value="E set domains"/>
    <property type="match status" value="3"/>
</dbReference>
<dbReference type="OMA" id="KYNEQLM"/>
<dbReference type="FunFam" id="2.130.10.10:FF:001132">
    <property type="entry name" value="Plexin A"/>
    <property type="match status" value="1"/>
</dbReference>
<keyword evidence="4 13" id="KW-0812">Transmembrane</keyword>
<dbReference type="CDD" id="cd01180">
    <property type="entry name" value="IPT_plexin_repeat1"/>
    <property type="match status" value="1"/>
</dbReference>
<dbReference type="Pfam" id="PF08337">
    <property type="entry name" value="Plexin_cytopl"/>
    <property type="match status" value="1"/>
</dbReference>
<dbReference type="InterPro" id="IPR008936">
    <property type="entry name" value="Rho_GTPase_activation_prot"/>
</dbReference>
<dbReference type="GO" id="GO:0002116">
    <property type="term" value="C:semaphorin receptor complex"/>
    <property type="evidence" value="ECO:0007669"/>
    <property type="project" value="TreeGrafter"/>
</dbReference>
<evidence type="ECO:0000256" key="1">
    <source>
        <dbReference type="ARBA" id="ARBA00004251"/>
    </source>
</evidence>
<keyword evidence="17" id="KW-1185">Reference proteome</keyword>
<evidence type="ECO:0000256" key="6">
    <source>
        <dbReference type="ARBA" id="ARBA00022737"/>
    </source>
</evidence>
<keyword evidence="8 13" id="KW-1133">Transmembrane helix</keyword>
<dbReference type="Pfam" id="PF01403">
    <property type="entry name" value="Sema"/>
    <property type="match status" value="1"/>
</dbReference>
<dbReference type="Pfam" id="PF01437">
    <property type="entry name" value="PSI"/>
    <property type="match status" value="3"/>
</dbReference>
<gene>
    <name evidence="16" type="primary">Cre-plx-1</name>
    <name evidence="16" type="ORF">CRE_26710</name>
</gene>
<dbReference type="FunFam" id="3.10.20.90:FF:000421">
    <property type="entry name" value="Plexin A"/>
    <property type="match status" value="1"/>
</dbReference>
<dbReference type="SUPFAM" id="SSF48350">
    <property type="entry name" value="GTPase activation domain, GAP"/>
    <property type="match status" value="1"/>
</dbReference>
<dbReference type="Gene3D" id="3.30.1680.10">
    <property type="entry name" value="ligand-binding face of the semaphorins, domain 2"/>
    <property type="match status" value="1"/>
</dbReference>
<dbReference type="Pfam" id="PF17960">
    <property type="entry name" value="TIG_plexin"/>
    <property type="match status" value="2"/>
</dbReference>
<dbReference type="SMART" id="SM00429">
    <property type="entry name" value="IPT"/>
    <property type="match status" value="4"/>
</dbReference>
<dbReference type="InterPro" id="IPR041362">
    <property type="entry name" value="TIG2_plexin"/>
</dbReference>
<dbReference type="PANTHER" id="PTHR22625">
    <property type="entry name" value="PLEXIN"/>
    <property type="match status" value="1"/>
</dbReference>
<keyword evidence="10" id="KW-1015">Disulfide bond</keyword>
<evidence type="ECO:0000256" key="14">
    <source>
        <dbReference type="SAM" id="SignalP"/>
    </source>
</evidence>
<evidence type="ECO:0000256" key="4">
    <source>
        <dbReference type="ARBA" id="ARBA00022692"/>
    </source>
</evidence>
<keyword evidence="7" id="KW-0524">Neurogenesis</keyword>
<dbReference type="Gene3D" id="2.130.10.10">
    <property type="entry name" value="YVTN repeat-like/Quinoprotein amine dehydrogenase"/>
    <property type="match status" value="1"/>
</dbReference>
<name>E3MXT1_CAERE</name>
<evidence type="ECO:0000256" key="3">
    <source>
        <dbReference type="ARBA" id="ARBA00022475"/>
    </source>
</evidence>
<evidence type="ECO:0000313" key="16">
    <source>
        <dbReference type="EMBL" id="EFP11794.1"/>
    </source>
</evidence>
<dbReference type="Pfam" id="PF18020">
    <property type="entry name" value="TIG_2"/>
    <property type="match status" value="1"/>
</dbReference>
<comment type="subcellular location">
    <subcellularLocation>
        <location evidence="1">Cell membrane</location>
        <topology evidence="1">Single-pass type I membrane protein</topology>
    </subcellularLocation>
</comment>
<keyword evidence="6" id="KW-0677">Repeat</keyword>
<keyword evidence="3" id="KW-1003">Cell membrane</keyword>
<dbReference type="InterPro" id="IPR001627">
    <property type="entry name" value="Semap_dom"/>
</dbReference>
<reference evidence="16" key="1">
    <citation type="submission" date="2007-07" db="EMBL/GenBank/DDBJ databases">
        <title>PCAP assembly of the Caenorhabditis remanei genome.</title>
        <authorList>
            <consortium name="The Caenorhabditis remanei Sequencing Consortium"/>
            <person name="Wilson R.K."/>
        </authorList>
    </citation>
    <scope>NUCLEOTIDE SEQUENCE [LARGE SCALE GENOMIC DNA]</scope>
    <source>
        <strain evidence="16">PB4641</strain>
    </source>
</reference>
<dbReference type="PANTHER" id="PTHR22625:SF70">
    <property type="entry name" value="PLEXIN A, ISOFORM A"/>
    <property type="match status" value="1"/>
</dbReference>
<dbReference type="InterPro" id="IPR002165">
    <property type="entry name" value="Plexin_repeat"/>
</dbReference>
<dbReference type="InterPro" id="IPR046800">
    <property type="entry name" value="Plexin_RBD"/>
</dbReference>
<dbReference type="InterPro" id="IPR016201">
    <property type="entry name" value="PSI"/>
</dbReference>
<comment type="similarity">
    <text evidence="2">Belongs to the plexin family.</text>
</comment>
<evidence type="ECO:0000256" key="9">
    <source>
        <dbReference type="ARBA" id="ARBA00023136"/>
    </source>
</evidence>
<dbReference type="SMART" id="SM00423">
    <property type="entry name" value="PSI"/>
    <property type="match status" value="3"/>
</dbReference>
<dbReference type="PROSITE" id="PS51004">
    <property type="entry name" value="SEMA"/>
    <property type="match status" value="1"/>
</dbReference>
<evidence type="ECO:0000256" key="13">
    <source>
        <dbReference type="SAM" id="Phobius"/>
    </source>
</evidence>
<proteinExistence type="inferred from homology"/>
<evidence type="ECO:0000259" key="15">
    <source>
        <dbReference type="PROSITE" id="PS51004"/>
    </source>
</evidence>
<dbReference type="HOGENOM" id="CLU_001436_2_0_1"/>
<evidence type="ECO:0000256" key="5">
    <source>
        <dbReference type="ARBA" id="ARBA00022729"/>
    </source>
</evidence>
<protein>
    <submittedName>
        <fullName evidence="16">CRE-PLX-1 protein</fullName>
    </submittedName>
</protein>
<evidence type="ECO:0000256" key="11">
    <source>
        <dbReference type="ARBA" id="ARBA00023180"/>
    </source>
</evidence>
<dbReference type="GO" id="GO:0005886">
    <property type="term" value="C:plasma membrane"/>
    <property type="evidence" value="ECO:0007669"/>
    <property type="project" value="UniProtKB-SubCell"/>
</dbReference>
<dbReference type="InterPro" id="IPR013783">
    <property type="entry name" value="Ig-like_fold"/>
</dbReference>
<feature type="domain" description="Sema" evidence="15">
    <location>
        <begin position="21"/>
        <end position="500"/>
    </location>
</feature>
<dbReference type="Pfam" id="PF01833">
    <property type="entry name" value="TIG"/>
    <property type="match status" value="3"/>
</dbReference>
<sequence>MPKFLQFSLILLLLSIKPAWTAKPNSNNVYSIDDNLVFENPSQNGQEVFEKMAIDPSTTRVFVGAVNSLYDLTSADLTVRRHVQTGPQDDSPLCRDARNREDCRHQLSRTNSHTKALAVYDKSSKLIECSNLFQGRCRLRNLHNISEVISEAIEPRVSNDTTSSVVIFVGQGPANLTTDPVLYVGATIGSADHDRMSVSSLFLRPQKAFEIVFPGLYGGTHVSLDYRSRGYYKYQIDYINGFESGDYAYFVTRQRKTIHDDSLIQSRLTRVCTGDKNFHSYTEVPLECTQNGIDFNLVQDVYVTRAGYELAKSLDISVSDPVLYGVFWEGDKNSYRAQEPTGKSAICMFTMKDIETAFKQNIMKCYKGTSGLKKNLPWFSSNDDCRFTTLPWEGIKCGKDVNSKIGGDTPIATSATYVIDDSAQLLTSIAINTTRSSTVAFVGTQGGKLHKILIESKRTAEKYATEILTENEPILSDMEFSGDGKHIYILTPSKVIKMPTSRCETLSSQCDTCLASRDPYCGWCVSNNHCTQEESCEREVPHTARGWLDFQNSKCPRIRSVKPDQIQINTADYLNVTIENLQAPKGRRMQCLFQFPTGDAVVSDPMPFDGSLTCSKLPLATTNFSFYDCNRYTSCSTCSASQFPCDWCLESNECVAGKLTEDKCRKQHIVNGLNRDGSSIRKGPSKCPHIVAPVSKMSVATGERRNISVKVENVDPSFMGDFKCEFRYGTVTHEKIAMRTSDDTITIRSVKPDQIQINTADYLNVTIENLQAPKGRRMQCLFQFPTGDAVVSDPMPFDGSLKCATPPMNRLPRIPTNEYHLAAKLIVVSDGNCDEMLFEPYGTSLLGSGSTAYGFNVIWSATTSSGTTKKSINRLLDNVDNLSIDVYSCENLAPNCGKCLTLDADKYDCGWCTVAGKCARPHQCPNRQIPENWLNATQLCPNPEIEDFKPKKGSIYGGTRVTITGINLGRHVSDVEKAVQIANVACEVVEYVPSQKIICVTGKSTIKGSNERGVVAVTLRHDSLKFFTHSKEHFQYVEPVVSSMKPVKGPRSGGTDVILTGVDLDTGAEVTVRFGQIGCRVLERTSGWLKCRMGQSPEGGQYPMHIAFDGQLQTMPIPIYFEFTSDPSVQSIAPNKTIPSGGITVDVYGQGFTLLQRPRMVFVGLGDDKSYGPQCSVIDDQLMKCATPTAPGASRDSEKSQMERITEYAFDFDGAELYRSRIKVMPAPSFEMLTEPRFVRPGEDFLTLNGNHLNLAASERDIEVKVGGEACPLTALANKILTCQPPVKKPIGAGKLNPEIVVTVGNASFSVGEVSYDSPGLSSSLFFIILIFILFMIGLIICLIVLYRRKTNTHQRQMKYLKTQMDTIEMKVATECKEAFAELQTSLNQYTADLPLGTPTAPFLEYKDYCARVLFPNGGKNHPVLKNLEVDTHKAEAIEAGLREFHKLLMNKTFLLTMVRTMEANKYFVGKDRVYVGSLLMVVLQEKMGYCTEMLKQLLRELIEKTVEKKFQPKILFRRSESIAERMLAAWFTFLLHDHLKTYDAGKKLYELFWGIKQQMEKGPQDALTLEARYSLSEEKLLRATFEYKELTVFVNSTDSVYSSQQSDIPVRVLDCDTITQVKEKCLDAKYRGYRFADRPAASEMELEWKTGLNGKMALQDIDTSSRIEGGNWKRLNTLAHYNVPNNAILTLTSKSNSLYNLSILSDRSEKSSLSMKTGGGVGSPKPWGGAPPSVIADHASSSADTDNGYKLYHLVKPTEHGPTDSQEKMVTEIYLTRLLMMKGTLAKFITSLLESIFSSRTVPPCIKYMFDFMDEQAREHGIMDPEVVHAWKSNALPLRFWVNLIKNPHFLFDIQKPTKIEGCLSVVAQTLMDACSTQDHQLTKDSPSSKLLFAKDMYQYRDLVDSYYTEISMTPRIDDATMGANLSAESRQHNGEFHVFSALNELYKYLDQYKESIIDALESNEHAQASRLPGRLQDLLALMESDYYRATDYESSTLGLGYNSNSRLMPRDRL</sequence>
<accession>E3MXT1</accession>
<dbReference type="SMART" id="SM00630">
    <property type="entry name" value="Sema"/>
    <property type="match status" value="1"/>
</dbReference>
<dbReference type="CDD" id="cd11236">
    <property type="entry name" value="Sema_plexin_like"/>
    <property type="match status" value="1"/>
</dbReference>
<dbReference type="Gene3D" id="2.60.40.10">
    <property type="entry name" value="Immunoglobulins"/>
    <property type="match status" value="4"/>
</dbReference>
<dbReference type="CDD" id="cd00603">
    <property type="entry name" value="IPT_PCSR"/>
    <property type="match status" value="2"/>
</dbReference>
<dbReference type="EMBL" id="DS268493">
    <property type="protein sequence ID" value="EFP11794.1"/>
    <property type="molecule type" value="Genomic_DNA"/>
</dbReference>
<dbReference type="STRING" id="31234.E3MXT1"/>
<dbReference type="InterPro" id="IPR013548">
    <property type="entry name" value="Plexin_cytoplasmic_RasGAP_dom"/>
</dbReference>